<protein>
    <recommendedName>
        <fullName evidence="2">3-keto-5-aminohexanoate cleavage protein</fullName>
    </recommendedName>
</protein>
<evidence type="ECO:0008006" key="2">
    <source>
        <dbReference type="Google" id="ProtNLM"/>
    </source>
</evidence>
<dbReference type="EMBL" id="BARS01004979">
    <property type="protein sequence ID" value="GAF85229.1"/>
    <property type="molecule type" value="Genomic_DNA"/>
</dbReference>
<reference evidence="1" key="1">
    <citation type="journal article" date="2014" name="Front. Microbiol.">
        <title>High frequency of phylogenetically diverse reductive dehalogenase-homologous genes in deep subseafloor sedimentary metagenomes.</title>
        <authorList>
            <person name="Kawai M."/>
            <person name="Futagami T."/>
            <person name="Toyoda A."/>
            <person name="Takaki Y."/>
            <person name="Nishi S."/>
            <person name="Hori S."/>
            <person name="Arai W."/>
            <person name="Tsubouchi T."/>
            <person name="Morono Y."/>
            <person name="Uchiyama I."/>
            <person name="Ito T."/>
            <person name="Fujiyama A."/>
            <person name="Inagaki F."/>
            <person name="Takami H."/>
        </authorList>
    </citation>
    <scope>NUCLEOTIDE SEQUENCE</scope>
    <source>
        <strain evidence="1">Expedition CK06-06</strain>
    </source>
</reference>
<dbReference type="AlphaFoldDB" id="X0SW59"/>
<accession>X0SW59</accession>
<sequence>RNIWQNDHAVAMIRAVRSVIHEGATAKEAHDLYQQLKVEAG</sequence>
<evidence type="ECO:0000313" key="1">
    <source>
        <dbReference type="EMBL" id="GAF85229.1"/>
    </source>
</evidence>
<comment type="caution">
    <text evidence="1">The sequence shown here is derived from an EMBL/GenBank/DDBJ whole genome shotgun (WGS) entry which is preliminary data.</text>
</comment>
<feature type="non-terminal residue" evidence="1">
    <location>
        <position position="1"/>
    </location>
</feature>
<proteinExistence type="predicted"/>
<dbReference type="InterPro" id="IPR013785">
    <property type="entry name" value="Aldolase_TIM"/>
</dbReference>
<gene>
    <name evidence="1" type="ORF">S01H1_09742</name>
</gene>
<organism evidence="1">
    <name type="scientific">marine sediment metagenome</name>
    <dbReference type="NCBI Taxonomy" id="412755"/>
    <lineage>
        <taxon>unclassified sequences</taxon>
        <taxon>metagenomes</taxon>
        <taxon>ecological metagenomes</taxon>
    </lineage>
</organism>
<dbReference type="Gene3D" id="3.20.20.70">
    <property type="entry name" value="Aldolase class I"/>
    <property type="match status" value="1"/>
</dbReference>
<name>X0SW59_9ZZZZ</name>